<feature type="compositionally biased region" description="Polar residues" evidence="1">
    <location>
        <begin position="157"/>
        <end position="169"/>
    </location>
</feature>
<reference evidence="2" key="1">
    <citation type="submission" date="2019-06" db="EMBL/GenBank/DDBJ databases">
        <authorList>
            <person name="Deangelis K."/>
            <person name="Huntemann M."/>
            <person name="Clum A."/>
            <person name="Pillay M."/>
            <person name="Palaniappan K."/>
            <person name="Varghese N."/>
            <person name="Mikhailova N."/>
            <person name="Stamatis D."/>
            <person name="Reddy T."/>
            <person name="Daum C."/>
            <person name="Shapiro N."/>
            <person name="Ivanova N."/>
            <person name="Kyrpides N."/>
            <person name="Woyke T."/>
        </authorList>
    </citation>
    <scope>NUCLEOTIDE SEQUENCE [LARGE SCALE GENOMIC DNA]</scope>
    <source>
        <strain evidence="2">128R</strain>
    </source>
</reference>
<name>A0A542BRY5_SERFO</name>
<sequence>MDVGRNLTLTSEKDRDNYDSKQQNAGAGGSAGVGAFSGSVNLSRDKMHSTYDAVQEQTGVFAGKGGFDITVGEHTQLNGAVIGSTATADKNKLDTGTLGFNNIENKADYQVEHQSVGISSGGSIGGQFAGNMANGLLTGVNGSGSASSTTQSAVSEGTITIRDQANQKQDVTDLSRDVENANPGLDKIFDKEKEQNWLKEAQLIGGNRQPGGRYCADAGTDSRSESAERSGGVTGSERGAGGER</sequence>
<feature type="region of interest" description="Disordered" evidence="1">
    <location>
        <begin position="1"/>
        <end position="32"/>
    </location>
</feature>
<feature type="region of interest" description="Disordered" evidence="1">
    <location>
        <begin position="202"/>
        <end position="244"/>
    </location>
</feature>
<evidence type="ECO:0008006" key="3">
    <source>
        <dbReference type="Google" id="ProtNLM"/>
    </source>
</evidence>
<comment type="caution">
    <text evidence="2">The sequence shown here is derived from an EMBL/GenBank/DDBJ whole genome shotgun (WGS) entry which is preliminary data.</text>
</comment>
<gene>
    <name evidence="2" type="ORF">FHU10_3737</name>
</gene>
<feature type="compositionally biased region" description="Low complexity" evidence="1">
    <location>
        <begin position="143"/>
        <end position="155"/>
    </location>
</feature>
<dbReference type="EMBL" id="VISQ01000001">
    <property type="protein sequence ID" value="TVZ71125.1"/>
    <property type="molecule type" value="Genomic_DNA"/>
</dbReference>
<dbReference type="AlphaFoldDB" id="A0A542BRY5"/>
<organism evidence="2">
    <name type="scientific">Serratia fonticola</name>
    <dbReference type="NCBI Taxonomy" id="47917"/>
    <lineage>
        <taxon>Bacteria</taxon>
        <taxon>Pseudomonadati</taxon>
        <taxon>Pseudomonadota</taxon>
        <taxon>Gammaproteobacteria</taxon>
        <taxon>Enterobacterales</taxon>
        <taxon>Yersiniaceae</taxon>
        <taxon>Serratia</taxon>
    </lineage>
</organism>
<feature type="compositionally biased region" description="Basic and acidic residues" evidence="1">
    <location>
        <begin position="170"/>
        <end position="179"/>
    </location>
</feature>
<accession>A0A542BRY5</accession>
<reference evidence="2" key="2">
    <citation type="submission" date="2019-08" db="EMBL/GenBank/DDBJ databases">
        <title>Investigation of anaerobic lignin degradation for improved lignocellulosic biofuels.</title>
        <authorList>
            <person name="Deangelis K.PhD."/>
        </authorList>
    </citation>
    <scope>NUCLEOTIDE SEQUENCE [LARGE SCALE GENOMIC DNA]</scope>
    <source>
        <strain evidence="2">128R</strain>
    </source>
</reference>
<protein>
    <recommendedName>
        <fullName evidence="3">Filamentous hemagglutinin</fullName>
    </recommendedName>
</protein>
<evidence type="ECO:0000256" key="1">
    <source>
        <dbReference type="SAM" id="MobiDB-lite"/>
    </source>
</evidence>
<evidence type="ECO:0000313" key="2">
    <source>
        <dbReference type="EMBL" id="TVZ71125.1"/>
    </source>
</evidence>
<proteinExistence type="predicted"/>
<feature type="region of interest" description="Disordered" evidence="1">
    <location>
        <begin position="142"/>
        <end position="183"/>
    </location>
</feature>